<feature type="region of interest" description="Disordered" evidence="1">
    <location>
        <begin position="1"/>
        <end position="21"/>
    </location>
</feature>
<organism evidence="2 3">
    <name type="scientific">Monodon monoceros</name>
    <name type="common">Narwhal</name>
    <name type="synonym">Ceratodon monodon</name>
    <dbReference type="NCBI Taxonomy" id="40151"/>
    <lineage>
        <taxon>Eukaryota</taxon>
        <taxon>Metazoa</taxon>
        <taxon>Chordata</taxon>
        <taxon>Craniata</taxon>
        <taxon>Vertebrata</taxon>
        <taxon>Euteleostomi</taxon>
        <taxon>Mammalia</taxon>
        <taxon>Eutheria</taxon>
        <taxon>Laurasiatheria</taxon>
        <taxon>Artiodactyla</taxon>
        <taxon>Whippomorpha</taxon>
        <taxon>Cetacea</taxon>
        <taxon>Odontoceti</taxon>
        <taxon>Monodontidae</taxon>
        <taxon>Monodon</taxon>
    </lineage>
</organism>
<dbReference type="AlphaFoldDB" id="A0A4U1F580"/>
<comment type="caution">
    <text evidence="2">The sequence shown here is derived from an EMBL/GenBank/DDBJ whole genome shotgun (WGS) entry which is preliminary data.</text>
</comment>
<protein>
    <submittedName>
        <fullName evidence="2">Uncharacterized protein</fullName>
    </submittedName>
</protein>
<evidence type="ECO:0000313" key="2">
    <source>
        <dbReference type="EMBL" id="TKC44559.1"/>
    </source>
</evidence>
<accession>A0A4U1F580</accession>
<name>A0A4U1F580_MONMO</name>
<dbReference type="EMBL" id="RWIC01000390">
    <property type="protein sequence ID" value="TKC44559.1"/>
    <property type="molecule type" value="Genomic_DNA"/>
</dbReference>
<dbReference type="Proteomes" id="UP000308365">
    <property type="component" value="Unassembled WGS sequence"/>
</dbReference>
<gene>
    <name evidence="2" type="ORF">EI555_013468</name>
</gene>
<feature type="compositionally biased region" description="Polar residues" evidence="1">
    <location>
        <begin position="7"/>
        <end position="16"/>
    </location>
</feature>
<reference evidence="3" key="1">
    <citation type="journal article" date="2019" name="IScience">
        <title>Narwhal Genome Reveals Long-Term Low Genetic Diversity despite Current Large Abundance Size.</title>
        <authorList>
            <person name="Westbury M.V."/>
            <person name="Petersen B."/>
            <person name="Garde E."/>
            <person name="Heide-Jorgensen M.P."/>
            <person name="Lorenzen E.D."/>
        </authorList>
    </citation>
    <scope>NUCLEOTIDE SEQUENCE [LARGE SCALE GENOMIC DNA]</scope>
</reference>
<evidence type="ECO:0000256" key="1">
    <source>
        <dbReference type="SAM" id="MobiDB-lite"/>
    </source>
</evidence>
<sequence>MAEFPSKVSTRTSSPAQGGGAAVSALRPDLGFVRSSLGALMLLQLQQSSLPPQPQVTLPPSAASPEACCRPGILENALVVKEDVLACGVSASREGARRGLGEARMATSEVPPCQVPHEATEGFSQPTRVKFPAAQHPQLELFMYTNPHGS</sequence>
<evidence type="ECO:0000313" key="3">
    <source>
        <dbReference type="Proteomes" id="UP000308365"/>
    </source>
</evidence>
<proteinExistence type="predicted"/>